<dbReference type="EMBL" id="ML977182">
    <property type="protein sequence ID" value="KAF1982667.1"/>
    <property type="molecule type" value="Genomic_DNA"/>
</dbReference>
<keyword evidence="2" id="KW-0812">Transmembrane</keyword>
<feature type="compositionally biased region" description="Low complexity" evidence="1">
    <location>
        <begin position="333"/>
        <end position="343"/>
    </location>
</feature>
<feature type="compositionally biased region" description="Low complexity" evidence="1">
    <location>
        <begin position="288"/>
        <end position="304"/>
    </location>
</feature>
<feature type="compositionally biased region" description="Pro residues" evidence="1">
    <location>
        <begin position="321"/>
        <end position="332"/>
    </location>
</feature>
<feature type="compositionally biased region" description="Pro residues" evidence="1">
    <location>
        <begin position="362"/>
        <end position="373"/>
    </location>
</feature>
<feature type="transmembrane region" description="Helical" evidence="2">
    <location>
        <begin position="21"/>
        <end position="47"/>
    </location>
</feature>
<feature type="transmembrane region" description="Helical" evidence="2">
    <location>
        <begin position="70"/>
        <end position="93"/>
    </location>
</feature>
<keyword evidence="2" id="KW-1133">Transmembrane helix</keyword>
<accession>A0A6G1GPI4</accession>
<feature type="region of interest" description="Disordered" evidence="1">
    <location>
        <begin position="247"/>
        <end position="412"/>
    </location>
</feature>
<keyword evidence="2" id="KW-0472">Membrane</keyword>
<evidence type="ECO:0008006" key="5">
    <source>
        <dbReference type="Google" id="ProtNLM"/>
    </source>
</evidence>
<organism evidence="3 4">
    <name type="scientific">Aulographum hederae CBS 113979</name>
    <dbReference type="NCBI Taxonomy" id="1176131"/>
    <lineage>
        <taxon>Eukaryota</taxon>
        <taxon>Fungi</taxon>
        <taxon>Dikarya</taxon>
        <taxon>Ascomycota</taxon>
        <taxon>Pezizomycotina</taxon>
        <taxon>Dothideomycetes</taxon>
        <taxon>Pleosporomycetidae</taxon>
        <taxon>Aulographales</taxon>
        <taxon>Aulographaceae</taxon>
    </lineage>
</organism>
<feature type="compositionally biased region" description="Low complexity" evidence="1">
    <location>
        <begin position="247"/>
        <end position="280"/>
    </location>
</feature>
<feature type="transmembrane region" description="Helical" evidence="2">
    <location>
        <begin position="188"/>
        <end position="206"/>
    </location>
</feature>
<feature type="transmembrane region" description="Helical" evidence="2">
    <location>
        <begin position="105"/>
        <end position="130"/>
    </location>
</feature>
<keyword evidence="4" id="KW-1185">Reference proteome</keyword>
<evidence type="ECO:0000256" key="2">
    <source>
        <dbReference type="SAM" id="Phobius"/>
    </source>
</evidence>
<dbReference type="Proteomes" id="UP000800041">
    <property type="component" value="Unassembled WGS sequence"/>
</dbReference>
<dbReference type="AlphaFoldDB" id="A0A6G1GPI4"/>
<evidence type="ECO:0000313" key="4">
    <source>
        <dbReference type="Proteomes" id="UP000800041"/>
    </source>
</evidence>
<sequence length="412" mass="45079">MKSAEYIRTLSANEPHWGWKVGLRFFSLIICLIGIITIAVAATYNVYEGRDENYDSNRYYYYFDDWIESIWILIPFGLAFVWDLIWILYTLLAKRAPHPAIPVSFDLLLWLGFLVAALFVTAASTSTIHYDTSNLYSSGRYTTFANGSSYYVPNDDATTCAAFTSCAAENAYVDDIHSRGSLQLTSAIMGWIALLIAFALFVWACVDTARLNKSKVHWDAKKIAEAMVAEMVEKGQIPTARQPLLMGQQQQGYPQQQWAPVQGQGMSGQGQPPQHQQQQPTWVYTGTGQAPPAQPGQQQQAGQPIMMQTPQGWQPWASGALPPPSQPQPPAPQREAPTTGTAPAPIPRKPTVSAETPAVMLSPPPHEPQPRSPPMSDTGATTGEGSDGGCVSPVPSLDTIQPAPPREYGVAR</sequence>
<protein>
    <recommendedName>
        <fullName evidence="5">MARVEL domain-containing protein</fullName>
    </recommendedName>
</protein>
<dbReference type="OrthoDB" id="5279542at2759"/>
<evidence type="ECO:0000313" key="3">
    <source>
        <dbReference type="EMBL" id="KAF1982667.1"/>
    </source>
</evidence>
<name>A0A6G1GPI4_9PEZI</name>
<reference evidence="3" key="1">
    <citation type="journal article" date="2020" name="Stud. Mycol.">
        <title>101 Dothideomycetes genomes: a test case for predicting lifestyles and emergence of pathogens.</title>
        <authorList>
            <person name="Haridas S."/>
            <person name="Albert R."/>
            <person name="Binder M."/>
            <person name="Bloem J."/>
            <person name="Labutti K."/>
            <person name="Salamov A."/>
            <person name="Andreopoulos B."/>
            <person name="Baker S."/>
            <person name="Barry K."/>
            <person name="Bills G."/>
            <person name="Bluhm B."/>
            <person name="Cannon C."/>
            <person name="Castanera R."/>
            <person name="Culley D."/>
            <person name="Daum C."/>
            <person name="Ezra D."/>
            <person name="Gonzalez J."/>
            <person name="Henrissat B."/>
            <person name="Kuo A."/>
            <person name="Liang C."/>
            <person name="Lipzen A."/>
            <person name="Lutzoni F."/>
            <person name="Magnuson J."/>
            <person name="Mondo S."/>
            <person name="Nolan M."/>
            <person name="Ohm R."/>
            <person name="Pangilinan J."/>
            <person name="Park H.-J."/>
            <person name="Ramirez L."/>
            <person name="Alfaro M."/>
            <person name="Sun H."/>
            <person name="Tritt A."/>
            <person name="Yoshinaga Y."/>
            <person name="Zwiers L.-H."/>
            <person name="Turgeon B."/>
            <person name="Goodwin S."/>
            <person name="Spatafora J."/>
            <person name="Crous P."/>
            <person name="Grigoriev I."/>
        </authorList>
    </citation>
    <scope>NUCLEOTIDE SEQUENCE</scope>
    <source>
        <strain evidence="3">CBS 113979</strain>
    </source>
</reference>
<gene>
    <name evidence="3" type="ORF">K402DRAFT_397384</name>
</gene>
<evidence type="ECO:0000256" key="1">
    <source>
        <dbReference type="SAM" id="MobiDB-lite"/>
    </source>
</evidence>
<proteinExistence type="predicted"/>